<dbReference type="Gramene" id="GBG92054">
    <property type="protein sequence ID" value="GBG92054"/>
    <property type="gene ID" value="CBR_g54309"/>
</dbReference>
<comment type="caution">
    <text evidence="6">The sequence shown here is derived from an EMBL/GenBank/DDBJ whole genome shotgun (WGS) entry which is preliminary data.</text>
</comment>
<feature type="region of interest" description="Disordered" evidence="4">
    <location>
        <begin position="1035"/>
        <end position="1059"/>
    </location>
</feature>
<dbReference type="Proteomes" id="UP000265515">
    <property type="component" value="Unassembled WGS sequence"/>
</dbReference>
<evidence type="ECO:0000256" key="3">
    <source>
        <dbReference type="SAM" id="Coils"/>
    </source>
</evidence>
<feature type="region of interest" description="Disordered" evidence="4">
    <location>
        <begin position="951"/>
        <end position="998"/>
    </location>
</feature>
<dbReference type="EMBL" id="BFEA01000993">
    <property type="protein sequence ID" value="GBG92054.1"/>
    <property type="molecule type" value="Genomic_DNA"/>
</dbReference>
<reference evidence="6 7" key="1">
    <citation type="journal article" date="2018" name="Cell">
        <title>The Chara Genome: Secondary Complexity and Implications for Plant Terrestrialization.</title>
        <authorList>
            <person name="Nishiyama T."/>
            <person name="Sakayama H."/>
            <person name="Vries J.D."/>
            <person name="Buschmann H."/>
            <person name="Saint-Marcoux D."/>
            <person name="Ullrich K.K."/>
            <person name="Haas F.B."/>
            <person name="Vanderstraeten L."/>
            <person name="Becker D."/>
            <person name="Lang D."/>
            <person name="Vosolsobe S."/>
            <person name="Rombauts S."/>
            <person name="Wilhelmsson P.K.I."/>
            <person name="Janitza P."/>
            <person name="Kern R."/>
            <person name="Heyl A."/>
            <person name="Rumpler F."/>
            <person name="Villalobos L.I.A.C."/>
            <person name="Clay J.M."/>
            <person name="Skokan R."/>
            <person name="Toyoda A."/>
            <person name="Suzuki Y."/>
            <person name="Kagoshima H."/>
            <person name="Schijlen E."/>
            <person name="Tajeshwar N."/>
            <person name="Catarino B."/>
            <person name="Hetherington A.J."/>
            <person name="Saltykova A."/>
            <person name="Bonnot C."/>
            <person name="Breuninger H."/>
            <person name="Symeonidi A."/>
            <person name="Radhakrishnan G.V."/>
            <person name="Van Nieuwerburgh F."/>
            <person name="Deforce D."/>
            <person name="Chang C."/>
            <person name="Karol K.G."/>
            <person name="Hedrich R."/>
            <person name="Ulvskov P."/>
            <person name="Glockner G."/>
            <person name="Delwiche C.F."/>
            <person name="Petrasek J."/>
            <person name="Van de Peer Y."/>
            <person name="Friml J."/>
            <person name="Beilby M."/>
            <person name="Dolan L."/>
            <person name="Kohara Y."/>
            <person name="Sugano S."/>
            <person name="Fujiyama A."/>
            <person name="Delaux P.-M."/>
            <person name="Quint M."/>
            <person name="TheiBen G."/>
            <person name="Hagemann M."/>
            <person name="Harholt J."/>
            <person name="Dunand C."/>
            <person name="Zachgo S."/>
            <person name="Langdale J."/>
            <person name="Maumus F."/>
            <person name="Straeten D.V.D."/>
            <person name="Gould S.B."/>
            <person name="Rensing S.A."/>
        </authorList>
    </citation>
    <scope>NUCLEOTIDE SEQUENCE [LARGE SCALE GENOMIC DNA]</scope>
    <source>
        <strain evidence="6 7">S276</strain>
    </source>
</reference>
<feature type="domain" description="EF-hand" evidence="5">
    <location>
        <begin position="201"/>
        <end position="236"/>
    </location>
</feature>
<dbReference type="SMART" id="SM00054">
    <property type="entry name" value="EFh"/>
    <property type="match status" value="3"/>
</dbReference>
<sequence length="1532" mass="172760">MTVSNSRSNLGDSLPAADSQHGRFSQLAASIYRSVPRAQFSVNQTRRDLDAVAVPDRVRFGGYLNGNGNNSNSKNDTKNNNDSNGSFRPGRCSGWQVYYGAPVSRIANHGGKKVGSAKKGLTLEERQEVREAFELFDVDKRGRINYRQVKVAMRALGFNVRKEEVRSLMSEYCQDDCSPDDQTATLSEFMDMMAVKIGERDPNEEIAKAFRLFDDDNTGKITMKNLRRIVREIGEDISEQELNSMIEEFDKDGDGEISEAEFYEIMRCLGKMAAVQGQAVPGGDATIADAGKRLRQFELPRGNVRLMIVAQTAGPRVTGLQKPRPLSWSSGRGGGSKVAGTLGWREQMPAMLGLRRRRKMVLPRRMHGYYGRGRGPDMYVGLTRSDDMEEVHVKHLLEELKEGPQTTDPATSRPSWPVVSKGGDSSPRPLFSVSSLDENTLPSILKGDAFKEQQDEGEDAQAGEEQKSKAPRSIAATAAVEGVWLTPLTHERMASWWPVDHSKVPLPPDLFSGSTEASLTWQRTDADLLMLETWLNNSLVVKKKPRKDQSSRPPTGLRESSNTVAPLRPSTHGSVGTRPPSTNPNADDPAGEHRDSLLEAPRKGLEEFGLGRAELLKKGLTLRQIERMYRLLFVYSVGQHDMIRELVGAFPQRSKLVSNFWRAYASLCERSLKIQFKSEVAELLEERENALLQLNHLRERLAEAMDRLSLYTLRVTAMEEETRIGESKQRESAAKEEKLRTELGEARAEYEDLMAKYTNVVRHRSMLFAQLHEKNRAIEAMGAEVGLARKERADTARLQREREQNAKRVELLERELHVKAEEAENMRSRAELIRGRLNLALRDIAVRDQRLGEAAADCSRLAGAIKSGNEKILALEKELRAQKMSTTKEEEQRALTEDKLKAVEEEKESLREKLSVARGECQMAMRKLSILVGQREQPQLPLISEALKVSGEERGAGGGGAGGRGREGGVTTGDQPSHPVAAPTEVPAPGGGRWVSEDELKELSAAKERLRSKRDEVKSHIRIVKAELQQVRQMLEEAGKKRDEERERRKEDQATSQRLEKELKEANTELDELRPRLQALDEQLREVEEQLQKEIEEKGIAERLVDALSDEVEKSRQQLQDSEQQVAMLRAEVSALHRSLEDERAFKAWAHDKEERLEAKVKSLESEIGDCKARLQRLGMDNKCKRAEMARMESEMSELVQENTRWKQIADSAKAENKELVEAMARMVEADEKVGAADRRALTSEDPRHALSGDSEADDARQGGSQLRGSSQRDTQREQQVAKEVERLRGEVGQLKDELSKGMAVSEQLRAELTSLQTRIVELEQKEEAASRKIAESEMRIQEATQLKQAAEQALQDVKAQITSAQSEAFGMEVLYKRARKDLSRMKEENQAIVKTLAVADASVKAMEMELEKEIVTRKCLEEEVSKARMREESARRELRDARQDLEAFKRWRTQSEVELEKERSAHHVEVMELREMVEGLKAEVVVKKDALRAKWRDRIQELERHKAEAEARVKLLESAIENSVMEPIRSA</sequence>
<feature type="region of interest" description="Disordered" evidence="4">
    <location>
        <begin position="318"/>
        <end position="340"/>
    </location>
</feature>
<evidence type="ECO:0000259" key="5">
    <source>
        <dbReference type="PROSITE" id="PS50222"/>
    </source>
</evidence>
<dbReference type="PROSITE" id="PS50222">
    <property type="entry name" value="EF_HAND_2"/>
    <property type="match status" value="3"/>
</dbReference>
<feature type="compositionally biased region" description="Polar residues" evidence="4">
    <location>
        <begin position="1263"/>
        <end position="1273"/>
    </location>
</feature>
<gene>
    <name evidence="6" type="ORF">CBR_g54309</name>
</gene>
<dbReference type="PANTHER" id="PTHR23048:SF59">
    <property type="entry name" value="EF-HAND SUPERFAMILY PROTEIN"/>
    <property type="match status" value="1"/>
</dbReference>
<feature type="compositionally biased region" description="Low complexity" evidence="4">
    <location>
        <begin position="66"/>
        <end position="86"/>
    </location>
</feature>
<evidence type="ECO:0000256" key="2">
    <source>
        <dbReference type="ARBA" id="ARBA00022837"/>
    </source>
</evidence>
<feature type="compositionally biased region" description="Basic and acidic residues" evidence="4">
    <location>
        <begin position="1233"/>
        <end position="1251"/>
    </location>
</feature>
<feature type="domain" description="EF-hand" evidence="5">
    <location>
        <begin position="124"/>
        <end position="159"/>
    </location>
</feature>
<protein>
    <recommendedName>
        <fullName evidence="5">EF-hand domain-containing protein</fullName>
    </recommendedName>
</protein>
<dbReference type="Gene3D" id="1.10.238.10">
    <property type="entry name" value="EF-hand"/>
    <property type="match status" value="2"/>
</dbReference>
<dbReference type="InterPro" id="IPR011992">
    <property type="entry name" value="EF-hand-dom_pair"/>
</dbReference>
<feature type="region of interest" description="Disordered" evidence="4">
    <location>
        <begin position="398"/>
        <end position="434"/>
    </location>
</feature>
<dbReference type="InterPro" id="IPR050230">
    <property type="entry name" value="CALM/Myosin/TropC-like"/>
</dbReference>
<evidence type="ECO:0000256" key="1">
    <source>
        <dbReference type="ARBA" id="ARBA00022737"/>
    </source>
</evidence>
<proteinExistence type="predicted"/>
<name>A0A388MBV9_CHABU</name>
<keyword evidence="2" id="KW-0106">Calcium</keyword>
<dbReference type="CDD" id="cd00051">
    <property type="entry name" value="EFh"/>
    <property type="match status" value="2"/>
</dbReference>
<dbReference type="SUPFAM" id="SSF47473">
    <property type="entry name" value="EF-hand"/>
    <property type="match status" value="1"/>
</dbReference>
<feature type="compositionally biased region" description="Gly residues" evidence="4">
    <location>
        <begin position="956"/>
        <end position="971"/>
    </location>
</feature>
<dbReference type="OrthoDB" id="343296at2759"/>
<organism evidence="6 7">
    <name type="scientific">Chara braunii</name>
    <name type="common">Braun's stonewort</name>
    <dbReference type="NCBI Taxonomy" id="69332"/>
    <lineage>
        <taxon>Eukaryota</taxon>
        <taxon>Viridiplantae</taxon>
        <taxon>Streptophyta</taxon>
        <taxon>Charophyceae</taxon>
        <taxon>Charales</taxon>
        <taxon>Characeae</taxon>
        <taxon>Chara</taxon>
    </lineage>
</organism>
<feature type="region of interest" description="Disordered" evidence="4">
    <location>
        <begin position="1233"/>
        <end position="1292"/>
    </location>
</feature>
<feature type="coiled-coil region" evidence="3">
    <location>
        <begin position="886"/>
        <end position="927"/>
    </location>
</feature>
<evidence type="ECO:0000313" key="7">
    <source>
        <dbReference type="Proteomes" id="UP000265515"/>
    </source>
</evidence>
<feature type="domain" description="EF-hand" evidence="5">
    <location>
        <begin position="237"/>
        <end position="272"/>
    </location>
</feature>
<feature type="coiled-coil region" evidence="3">
    <location>
        <begin position="1493"/>
        <end position="1527"/>
    </location>
</feature>
<evidence type="ECO:0000313" key="6">
    <source>
        <dbReference type="EMBL" id="GBG92054.1"/>
    </source>
</evidence>
<dbReference type="InterPro" id="IPR002048">
    <property type="entry name" value="EF_hand_dom"/>
</dbReference>
<evidence type="ECO:0000256" key="4">
    <source>
        <dbReference type="SAM" id="MobiDB-lite"/>
    </source>
</evidence>
<dbReference type="InterPro" id="IPR018247">
    <property type="entry name" value="EF_Hand_1_Ca_BS"/>
</dbReference>
<dbReference type="GO" id="GO:0016460">
    <property type="term" value="C:myosin II complex"/>
    <property type="evidence" value="ECO:0007669"/>
    <property type="project" value="TreeGrafter"/>
</dbReference>
<feature type="region of interest" description="Disordered" evidence="4">
    <location>
        <begin position="62"/>
        <end position="88"/>
    </location>
</feature>
<feature type="coiled-coil region" evidence="3">
    <location>
        <begin position="795"/>
        <end position="829"/>
    </location>
</feature>
<dbReference type="Pfam" id="PF13499">
    <property type="entry name" value="EF-hand_7"/>
    <property type="match status" value="2"/>
</dbReference>
<feature type="region of interest" description="Disordered" evidence="4">
    <location>
        <begin position="452"/>
        <end position="474"/>
    </location>
</feature>
<dbReference type="GO" id="GO:0005509">
    <property type="term" value="F:calcium ion binding"/>
    <property type="evidence" value="ECO:0007669"/>
    <property type="project" value="InterPro"/>
</dbReference>
<keyword evidence="3" id="KW-0175">Coiled coil</keyword>
<dbReference type="FunFam" id="1.10.238.10:FF:000001">
    <property type="entry name" value="Calmodulin 1"/>
    <property type="match status" value="1"/>
</dbReference>
<feature type="region of interest" description="Disordered" evidence="4">
    <location>
        <begin position="542"/>
        <end position="594"/>
    </location>
</feature>
<dbReference type="PROSITE" id="PS00018">
    <property type="entry name" value="EF_HAND_1"/>
    <property type="match status" value="1"/>
</dbReference>
<keyword evidence="1" id="KW-0677">Repeat</keyword>
<feature type="compositionally biased region" description="Polar residues" evidence="4">
    <location>
        <begin position="571"/>
        <end position="585"/>
    </location>
</feature>
<keyword evidence="7" id="KW-1185">Reference proteome</keyword>
<dbReference type="STRING" id="69332.A0A388MBV9"/>
<feature type="compositionally biased region" description="Basic and acidic residues" evidence="4">
    <location>
        <begin position="1274"/>
        <end position="1292"/>
    </location>
</feature>
<accession>A0A388MBV9</accession>
<feature type="coiled-coil region" evidence="3">
    <location>
        <begin position="673"/>
        <end position="756"/>
    </location>
</feature>
<dbReference type="PANTHER" id="PTHR23048">
    <property type="entry name" value="MYOSIN LIGHT CHAIN 1, 3"/>
    <property type="match status" value="1"/>
</dbReference>
<feature type="compositionally biased region" description="Polar residues" evidence="4">
    <location>
        <begin position="404"/>
        <end position="414"/>
    </location>
</feature>